<feature type="compositionally biased region" description="Low complexity" evidence="3">
    <location>
        <begin position="271"/>
        <end position="282"/>
    </location>
</feature>
<feature type="region of interest" description="Disordered" evidence="3">
    <location>
        <begin position="249"/>
        <end position="295"/>
    </location>
</feature>
<keyword evidence="1" id="KW-0547">Nucleotide-binding</keyword>
<feature type="compositionally biased region" description="Basic and acidic residues" evidence="3">
    <location>
        <begin position="249"/>
        <end position="261"/>
    </location>
</feature>
<dbReference type="PANTHER" id="PTHR43038">
    <property type="entry name" value="ATP-BINDING CASSETTE, SUB-FAMILY H, MEMBER 1"/>
    <property type="match status" value="1"/>
</dbReference>
<keyword evidence="6" id="KW-1185">Reference proteome</keyword>
<dbReference type="InterPro" id="IPR027417">
    <property type="entry name" value="P-loop_NTPase"/>
</dbReference>
<dbReference type="InterPro" id="IPR003593">
    <property type="entry name" value="AAA+_ATPase"/>
</dbReference>
<protein>
    <recommendedName>
        <fullName evidence="4">ABC transporter domain-containing protein</fullName>
    </recommendedName>
</protein>
<dbReference type="SMART" id="SM00382">
    <property type="entry name" value="AAA"/>
    <property type="match status" value="1"/>
</dbReference>
<name>A0ABN2U2J1_9MICO</name>
<feature type="compositionally biased region" description="Basic and acidic residues" evidence="3">
    <location>
        <begin position="356"/>
        <end position="365"/>
    </location>
</feature>
<accession>A0ABN2U2J1</accession>
<gene>
    <name evidence="5" type="ORF">GCM10009740_17000</name>
</gene>
<evidence type="ECO:0000259" key="4">
    <source>
        <dbReference type="PROSITE" id="PS50893"/>
    </source>
</evidence>
<reference evidence="5 6" key="1">
    <citation type="journal article" date="2019" name="Int. J. Syst. Evol. Microbiol.">
        <title>The Global Catalogue of Microorganisms (GCM) 10K type strain sequencing project: providing services to taxonomists for standard genome sequencing and annotation.</title>
        <authorList>
            <consortium name="The Broad Institute Genomics Platform"/>
            <consortium name="The Broad Institute Genome Sequencing Center for Infectious Disease"/>
            <person name="Wu L."/>
            <person name="Ma J."/>
        </authorList>
    </citation>
    <scope>NUCLEOTIDE SEQUENCE [LARGE SCALE GENOMIC DNA]</scope>
    <source>
        <strain evidence="5 6">JCM 14283</strain>
    </source>
</reference>
<evidence type="ECO:0000256" key="1">
    <source>
        <dbReference type="ARBA" id="ARBA00022741"/>
    </source>
</evidence>
<feature type="domain" description="ABC transporter" evidence="4">
    <location>
        <begin position="51"/>
        <end position="276"/>
    </location>
</feature>
<dbReference type="InterPro" id="IPR003439">
    <property type="entry name" value="ABC_transporter-like_ATP-bd"/>
</dbReference>
<feature type="compositionally biased region" description="Basic residues" evidence="3">
    <location>
        <begin position="285"/>
        <end position="294"/>
    </location>
</feature>
<feature type="region of interest" description="Disordered" evidence="3">
    <location>
        <begin position="313"/>
        <end position="433"/>
    </location>
</feature>
<sequence>MLGAKPAATAAAAVEAVIPMGTVQQANASGTAKDRAAGTPGERRPDGPPVLTAVGLSKAYRRPGLRRGRLPVLDGADLTLATGEVVGVVGENGSGKSTLMRILVGDLGADAGSVTATGRVGYCPQQPVFYPRLTCDEHFELFAHAYALTDAELRAGRDDLYASLGFERYRDSRANSVSGGTLAKLNLGLALLPNPPLLLLDEPYAGFDWDTYLKFWDLVEGRRREGGSALIISHFVVDEQRFDRIVEVRDDGRGHDDERDPPVTPLPGGLRPQRTQPAAAGRRPGGVRHRRRTGAGRCLQTAWRCRRWRGAEDRDRGLGGRLPHRRGHVLPGVGGPRRGPSPRAVRPVPQTAHGITDVHRRDVGRPRHRGRPRRARRPRTARAAPPGHSQALRWPPWCTSPSERSSVPSSPIPSTAPSSSCSRGSSTSSSGRR</sequence>
<keyword evidence="2" id="KW-0067">ATP-binding</keyword>
<dbReference type="EMBL" id="BAAANB010000009">
    <property type="protein sequence ID" value="GAA2027951.1"/>
    <property type="molecule type" value="Genomic_DNA"/>
</dbReference>
<feature type="region of interest" description="Disordered" evidence="3">
    <location>
        <begin position="25"/>
        <end position="50"/>
    </location>
</feature>
<dbReference type="Pfam" id="PF00005">
    <property type="entry name" value="ABC_tran"/>
    <property type="match status" value="1"/>
</dbReference>
<proteinExistence type="predicted"/>
<evidence type="ECO:0000313" key="5">
    <source>
        <dbReference type="EMBL" id="GAA2027951.1"/>
    </source>
</evidence>
<evidence type="ECO:0000256" key="3">
    <source>
        <dbReference type="SAM" id="MobiDB-lite"/>
    </source>
</evidence>
<dbReference type="PROSITE" id="PS50893">
    <property type="entry name" value="ABC_TRANSPORTER_2"/>
    <property type="match status" value="1"/>
</dbReference>
<evidence type="ECO:0000313" key="6">
    <source>
        <dbReference type="Proteomes" id="UP001501285"/>
    </source>
</evidence>
<comment type="caution">
    <text evidence="5">The sequence shown here is derived from an EMBL/GenBank/DDBJ whole genome shotgun (WGS) entry which is preliminary data.</text>
</comment>
<feature type="compositionally biased region" description="Low complexity" evidence="3">
    <location>
        <begin position="400"/>
        <end position="433"/>
    </location>
</feature>
<feature type="compositionally biased region" description="Basic and acidic residues" evidence="3">
    <location>
        <begin position="32"/>
        <end position="46"/>
    </location>
</feature>
<dbReference type="PANTHER" id="PTHR43038:SF7">
    <property type="entry name" value="ABC TRANSPORT SYSTEM ATP-BINDING PROTEIN"/>
    <property type="match status" value="1"/>
</dbReference>
<dbReference type="Proteomes" id="UP001501285">
    <property type="component" value="Unassembled WGS sequence"/>
</dbReference>
<evidence type="ECO:0000256" key="2">
    <source>
        <dbReference type="ARBA" id="ARBA00022840"/>
    </source>
</evidence>
<feature type="compositionally biased region" description="Basic residues" evidence="3">
    <location>
        <begin position="366"/>
        <end position="380"/>
    </location>
</feature>
<dbReference type="SUPFAM" id="SSF52540">
    <property type="entry name" value="P-loop containing nucleoside triphosphate hydrolases"/>
    <property type="match status" value="1"/>
</dbReference>
<dbReference type="Gene3D" id="3.40.50.300">
    <property type="entry name" value="P-loop containing nucleotide triphosphate hydrolases"/>
    <property type="match status" value="1"/>
</dbReference>
<organism evidence="5 6">
    <name type="scientific">Terrabacter terrae</name>
    <dbReference type="NCBI Taxonomy" id="318434"/>
    <lineage>
        <taxon>Bacteria</taxon>
        <taxon>Bacillati</taxon>
        <taxon>Actinomycetota</taxon>
        <taxon>Actinomycetes</taxon>
        <taxon>Micrococcales</taxon>
        <taxon>Intrasporangiaceae</taxon>
        <taxon>Terrabacter</taxon>
    </lineage>
</organism>